<protein>
    <submittedName>
        <fullName evidence="2">Uncharacterized protein</fullName>
    </submittedName>
</protein>
<dbReference type="EMBL" id="HBIJ01011890">
    <property type="protein sequence ID" value="CAE0367366.1"/>
    <property type="molecule type" value="Transcribed_RNA"/>
</dbReference>
<evidence type="ECO:0000256" key="1">
    <source>
        <dbReference type="SAM" id="MobiDB-lite"/>
    </source>
</evidence>
<reference evidence="2" key="1">
    <citation type="submission" date="2021-01" db="EMBL/GenBank/DDBJ databases">
        <authorList>
            <person name="Corre E."/>
            <person name="Pelletier E."/>
            <person name="Niang G."/>
            <person name="Scheremetjew M."/>
            <person name="Finn R."/>
            <person name="Kale V."/>
            <person name="Holt S."/>
            <person name="Cochrane G."/>
            <person name="Meng A."/>
            <person name="Brown T."/>
            <person name="Cohen L."/>
        </authorList>
    </citation>
    <scope>NUCLEOTIDE SEQUENCE</scope>
    <source>
        <strain evidence="2">CCMP1510</strain>
    </source>
</reference>
<evidence type="ECO:0000313" key="2">
    <source>
        <dbReference type="EMBL" id="CAE0367366.1"/>
    </source>
</evidence>
<sequence length="121" mass="13905">MHHMAMPQAKNDPPRYTIISSKPISNETALSGLSKFIDTKSNRLFQPREDIIVHIQTMQNALSLDTQLFNINKNKKRRTETVENDQKDDDQSSHHDFPSQNKGKKKKKKSKRKKKASSSEG</sequence>
<feature type="compositionally biased region" description="Basic residues" evidence="1">
    <location>
        <begin position="102"/>
        <end position="121"/>
    </location>
</feature>
<proteinExistence type="predicted"/>
<feature type="compositionally biased region" description="Basic and acidic residues" evidence="1">
    <location>
        <begin position="79"/>
        <end position="97"/>
    </location>
</feature>
<feature type="region of interest" description="Disordered" evidence="1">
    <location>
        <begin position="73"/>
        <end position="121"/>
    </location>
</feature>
<organism evidence="2">
    <name type="scientific">Aureoumbra lagunensis</name>
    <dbReference type="NCBI Taxonomy" id="44058"/>
    <lineage>
        <taxon>Eukaryota</taxon>
        <taxon>Sar</taxon>
        <taxon>Stramenopiles</taxon>
        <taxon>Ochrophyta</taxon>
        <taxon>Pelagophyceae</taxon>
        <taxon>Pelagomonadales</taxon>
        <taxon>Aureoumbra</taxon>
    </lineage>
</organism>
<name>A0A7S3NKX7_9STRA</name>
<dbReference type="AlphaFoldDB" id="A0A7S3NKX7"/>
<accession>A0A7S3NKX7</accession>
<gene>
    <name evidence="2" type="ORF">ALAG00032_LOCUS8115</name>
</gene>